<sequence>MRSLDRTLLQSYLSDHLAGAEGGSARFGRMAEAYADTPLGPALGRIAQEVADERDWLHETALRLDVQPSGLKRLGLAAVERVGRLKPNGRLTNPSPLTAVLELDLMRAAVVAKRGLWETLEIWADDLGLDRGRVHRLLEQADEQASTLTRLGAVAREQAFAAHGEPGGPGGAS</sequence>
<accession>A0A511FE56</accession>
<name>A0A511FE56_9CELL</name>
<reference evidence="1 3" key="1">
    <citation type="submission" date="2019-07" db="EMBL/GenBank/DDBJ databases">
        <title>Whole genome shotgun sequence of Cellulomonas hominis NBRC 16055.</title>
        <authorList>
            <person name="Hosoyama A."/>
            <person name="Uohara A."/>
            <person name="Ohji S."/>
            <person name="Ichikawa N."/>
        </authorList>
    </citation>
    <scope>NUCLEOTIDE SEQUENCE [LARGE SCALE GENOMIC DNA]</scope>
    <source>
        <strain evidence="1 3">NBRC 16055</strain>
    </source>
</reference>
<dbReference type="EMBL" id="BJVQ01000040">
    <property type="protein sequence ID" value="GEL47536.1"/>
    <property type="molecule type" value="Genomic_DNA"/>
</dbReference>
<keyword evidence="3" id="KW-1185">Reference proteome</keyword>
<evidence type="ECO:0000313" key="3">
    <source>
        <dbReference type="Proteomes" id="UP000321723"/>
    </source>
</evidence>
<gene>
    <name evidence="1" type="ORF">CHO01_26520</name>
    <name evidence="2" type="ORF">HNR08_002679</name>
</gene>
<evidence type="ECO:0000313" key="1">
    <source>
        <dbReference type="EMBL" id="GEL47536.1"/>
    </source>
</evidence>
<dbReference type="RefSeq" id="WP_146838716.1">
    <property type="nucleotide sequence ID" value="NZ_BJVQ01000040.1"/>
</dbReference>
<comment type="caution">
    <text evidence="1">The sequence shown here is derived from an EMBL/GenBank/DDBJ whole genome shotgun (WGS) entry which is preliminary data.</text>
</comment>
<reference evidence="2 4" key="2">
    <citation type="submission" date="2020-08" db="EMBL/GenBank/DDBJ databases">
        <title>Sequencing the genomes of 1000 actinobacteria strains.</title>
        <authorList>
            <person name="Klenk H.-P."/>
        </authorList>
    </citation>
    <scope>NUCLEOTIDE SEQUENCE [LARGE SCALE GENOMIC DNA]</scope>
    <source>
        <strain evidence="2 4">DSM 9581</strain>
    </source>
</reference>
<dbReference type="AlphaFoldDB" id="A0A511FE56"/>
<protein>
    <submittedName>
        <fullName evidence="1">Uncharacterized protein</fullName>
    </submittedName>
</protein>
<organism evidence="1 3">
    <name type="scientific">Cellulomonas hominis</name>
    <dbReference type="NCBI Taxonomy" id="156981"/>
    <lineage>
        <taxon>Bacteria</taxon>
        <taxon>Bacillati</taxon>
        <taxon>Actinomycetota</taxon>
        <taxon>Actinomycetes</taxon>
        <taxon>Micrococcales</taxon>
        <taxon>Cellulomonadaceae</taxon>
        <taxon>Cellulomonas</taxon>
    </lineage>
</organism>
<proteinExistence type="predicted"/>
<dbReference type="Proteomes" id="UP000564629">
    <property type="component" value="Unassembled WGS sequence"/>
</dbReference>
<evidence type="ECO:0000313" key="4">
    <source>
        <dbReference type="Proteomes" id="UP000564629"/>
    </source>
</evidence>
<dbReference type="EMBL" id="JACHDN010000001">
    <property type="protein sequence ID" value="MBB5473943.1"/>
    <property type="molecule type" value="Genomic_DNA"/>
</dbReference>
<dbReference type="OrthoDB" id="3338687at2"/>
<evidence type="ECO:0000313" key="2">
    <source>
        <dbReference type="EMBL" id="MBB5473943.1"/>
    </source>
</evidence>
<dbReference type="Proteomes" id="UP000321723">
    <property type="component" value="Unassembled WGS sequence"/>
</dbReference>